<keyword evidence="1" id="KW-0645">Protease</keyword>
<dbReference type="STRING" id="479433.Caci_5106"/>
<dbReference type="InParanoid" id="C7Q517"/>
<evidence type="ECO:0000256" key="3">
    <source>
        <dbReference type="ARBA" id="ARBA00022825"/>
    </source>
</evidence>
<dbReference type="InterPro" id="IPR000209">
    <property type="entry name" value="Peptidase_S8/S53_dom"/>
</dbReference>
<dbReference type="CDD" id="cd04056">
    <property type="entry name" value="Peptidases_S53"/>
    <property type="match status" value="1"/>
</dbReference>
<evidence type="ECO:0000256" key="4">
    <source>
        <dbReference type="PROSITE-ProRule" id="PRU01240"/>
    </source>
</evidence>
<proteinExistence type="inferred from homology"/>
<evidence type="ECO:0000259" key="6">
    <source>
        <dbReference type="PROSITE" id="PS51695"/>
    </source>
</evidence>
<dbReference type="Proteomes" id="UP000000851">
    <property type="component" value="Chromosome"/>
</dbReference>
<dbReference type="InterPro" id="IPR036852">
    <property type="entry name" value="Peptidase_S8/S53_dom_sf"/>
</dbReference>
<dbReference type="InterPro" id="IPR050819">
    <property type="entry name" value="Tripeptidyl-peptidase_I"/>
</dbReference>
<dbReference type="EMBL" id="CP001700">
    <property type="protein sequence ID" value="ACU73965.1"/>
    <property type="molecule type" value="Genomic_DNA"/>
</dbReference>
<keyword evidence="2" id="KW-0378">Hydrolase</keyword>
<dbReference type="PROSITE" id="PS51318">
    <property type="entry name" value="TAT"/>
    <property type="match status" value="1"/>
</dbReference>
<organism evidence="7 8">
    <name type="scientific">Catenulispora acidiphila (strain DSM 44928 / JCM 14897 / NBRC 102108 / NRRL B-24433 / ID139908)</name>
    <dbReference type="NCBI Taxonomy" id="479433"/>
    <lineage>
        <taxon>Bacteria</taxon>
        <taxon>Bacillati</taxon>
        <taxon>Actinomycetota</taxon>
        <taxon>Actinomycetes</taxon>
        <taxon>Catenulisporales</taxon>
        <taxon>Catenulisporaceae</taxon>
        <taxon>Catenulispora</taxon>
    </lineage>
</organism>
<dbReference type="RefSeq" id="WP_015793694.1">
    <property type="nucleotide sequence ID" value="NC_013131.1"/>
</dbReference>
<dbReference type="SUPFAM" id="SSF52743">
    <property type="entry name" value="Subtilisin-like"/>
    <property type="match status" value="1"/>
</dbReference>
<dbReference type="eggNOG" id="COG4934">
    <property type="taxonomic scope" value="Bacteria"/>
</dbReference>
<dbReference type="PROSITE" id="PS00138">
    <property type="entry name" value="SUBTILASE_SER"/>
    <property type="match status" value="1"/>
</dbReference>
<evidence type="ECO:0000256" key="5">
    <source>
        <dbReference type="SAM" id="SignalP"/>
    </source>
</evidence>
<dbReference type="AlphaFoldDB" id="C7Q517"/>
<keyword evidence="8" id="KW-1185">Reference proteome</keyword>
<dbReference type="HOGENOM" id="CLU_043952_0_0_11"/>
<accession>C7Q517</accession>
<evidence type="ECO:0000256" key="1">
    <source>
        <dbReference type="ARBA" id="ARBA00022670"/>
    </source>
</evidence>
<dbReference type="MEROPS" id="S53.008"/>
<keyword evidence="3" id="KW-0720">Serine protease</keyword>
<dbReference type="Gene3D" id="3.40.50.200">
    <property type="entry name" value="Peptidase S8/S53 domain"/>
    <property type="match status" value="1"/>
</dbReference>
<dbReference type="InterPro" id="IPR023828">
    <property type="entry name" value="Peptidase_S8_Ser-AS"/>
</dbReference>
<reference evidence="7 8" key="1">
    <citation type="journal article" date="2009" name="Stand. Genomic Sci.">
        <title>Complete genome sequence of Catenulispora acidiphila type strain (ID 139908).</title>
        <authorList>
            <person name="Copeland A."/>
            <person name="Lapidus A."/>
            <person name="Glavina Del Rio T."/>
            <person name="Nolan M."/>
            <person name="Lucas S."/>
            <person name="Chen F."/>
            <person name="Tice H."/>
            <person name="Cheng J.F."/>
            <person name="Bruce D."/>
            <person name="Goodwin L."/>
            <person name="Pitluck S."/>
            <person name="Mikhailova N."/>
            <person name="Pati A."/>
            <person name="Ivanova N."/>
            <person name="Mavromatis K."/>
            <person name="Chen A."/>
            <person name="Palaniappan K."/>
            <person name="Chain P."/>
            <person name="Land M."/>
            <person name="Hauser L."/>
            <person name="Chang Y.J."/>
            <person name="Jeffries C.D."/>
            <person name="Chertkov O."/>
            <person name="Brettin T."/>
            <person name="Detter J.C."/>
            <person name="Han C."/>
            <person name="Ali Z."/>
            <person name="Tindall B.J."/>
            <person name="Goker M."/>
            <person name="Bristow J."/>
            <person name="Eisen J.A."/>
            <person name="Markowitz V."/>
            <person name="Hugenholtz P."/>
            <person name="Kyrpides N.C."/>
            <person name="Klenk H.P."/>
        </authorList>
    </citation>
    <scope>NUCLEOTIDE SEQUENCE [LARGE SCALE GENOMIC DNA]</scope>
    <source>
        <strain evidence="8">DSM 44928 / JCM 14897 / NBRC 102108 / NRRL B-24433 / ID139908</strain>
    </source>
</reference>
<dbReference type="InterPro" id="IPR030400">
    <property type="entry name" value="Sedolisin_dom"/>
</dbReference>
<dbReference type="GO" id="GO:0006508">
    <property type="term" value="P:proteolysis"/>
    <property type="evidence" value="ECO:0007669"/>
    <property type="project" value="UniProtKB-KW"/>
</dbReference>
<feature type="chain" id="PRO_5038519410" evidence="5">
    <location>
        <begin position="43"/>
        <end position="464"/>
    </location>
</feature>
<dbReference type="OrthoDB" id="3480681at2"/>
<name>C7Q517_CATAD</name>
<dbReference type="InterPro" id="IPR006311">
    <property type="entry name" value="TAT_signal"/>
</dbReference>
<dbReference type="PANTHER" id="PTHR14218:SF15">
    <property type="entry name" value="TRIPEPTIDYL-PEPTIDASE 1"/>
    <property type="match status" value="1"/>
</dbReference>
<dbReference type="GO" id="GO:0004252">
    <property type="term" value="F:serine-type endopeptidase activity"/>
    <property type="evidence" value="ECO:0007669"/>
    <property type="project" value="InterPro"/>
</dbReference>
<protein>
    <submittedName>
        <fullName evidence="7">Peptidase S8 and S53 subtilisin kexin sedolisin</fullName>
    </submittedName>
</protein>
<comment type="caution">
    <text evidence="4">Lacks conserved residue(s) required for the propagation of feature annotation.</text>
</comment>
<evidence type="ECO:0000256" key="2">
    <source>
        <dbReference type="ARBA" id="ARBA00022801"/>
    </source>
</evidence>
<comment type="similarity">
    <text evidence="4">Belongs to the peptidase S8 family.</text>
</comment>
<dbReference type="GO" id="GO:0008240">
    <property type="term" value="F:tripeptidyl-peptidase activity"/>
    <property type="evidence" value="ECO:0007669"/>
    <property type="project" value="TreeGrafter"/>
</dbReference>
<dbReference type="PANTHER" id="PTHR14218">
    <property type="entry name" value="PROTEASE S8 TRIPEPTIDYL PEPTIDASE I CLN2"/>
    <property type="match status" value="1"/>
</dbReference>
<dbReference type="Pfam" id="PF00082">
    <property type="entry name" value="Peptidase_S8"/>
    <property type="match status" value="1"/>
</dbReference>
<evidence type="ECO:0000313" key="8">
    <source>
        <dbReference type="Proteomes" id="UP000000851"/>
    </source>
</evidence>
<evidence type="ECO:0000313" key="7">
    <source>
        <dbReference type="EMBL" id="ACU73965.1"/>
    </source>
</evidence>
<sequence length="464" mass="47246" precursor="true">MHRTSSGLGHRRVLRTGARLAAAGTAVALSVALGVAANAADAAPGAIPHPVPTPGHQHHHFSAAVSEVGAATTLPDRVKRVEQALQSSSSQLQKAYDTAPLYAKHIDGTGLTIATLVAFGDKNAQSYLNQYDRENGLPAATVTTIEPAGAVPACTDPGVDTGDCDGWGGETDLDISMIHTLAPGAKILIIATPVSETEGITGFPELMSALDSTVAHHQADVVSMSMGTPEDDFASSAQLHTLDSHFKNATDHGVTVLASSGDDGADGMHLDGTTPWGKRVVSFPADESYVTAVGGTVLSLNTSGTRTKPDKLWPESGAGVSHEFAIPSWQQTTATTTHATGRSLPDITLEGTSGTSESSPLMAAIVALADQSAGHDLGLINPALYAVGPHGTTSGIVDVTKGCNSTSSVTGFCATTGFDTASGWGTIDAAKFVPALVAASGSTSSIRIDNGGRVPGRVSLSTTQ</sequence>
<dbReference type="PROSITE" id="PS51695">
    <property type="entry name" value="SEDOLISIN"/>
    <property type="match status" value="1"/>
</dbReference>
<keyword evidence="5" id="KW-0732">Signal</keyword>
<feature type="signal peptide" evidence="5">
    <location>
        <begin position="1"/>
        <end position="42"/>
    </location>
</feature>
<feature type="domain" description="Peptidase S53" evidence="6">
    <location>
        <begin position="86"/>
        <end position="439"/>
    </location>
</feature>
<gene>
    <name evidence="7" type="ordered locus">Caci_5106</name>
</gene>
<dbReference type="KEGG" id="cai:Caci_5106"/>
<dbReference type="PROSITE" id="PS51892">
    <property type="entry name" value="SUBTILASE"/>
    <property type="match status" value="1"/>
</dbReference>